<dbReference type="RefSeq" id="WP_116050324.1">
    <property type="nucleotide sequence ID" value="NZ_QUBQ01000010.1"/>
</dbReference>
<dbReference type="Pfam" id="PF01408">
    <property type="entry name" value="GFO_IDH_MocA"/>
    <property type="match status" value="1"/>
</dbReference>
<evidence type="ECO:0000259" key="1">
    <source>
        <dbReference type="Pfam" id="PF01408"/>
    </source>
</evidence>
<dbReference type="GO" id="GO:0000166">
    <property type="term" value="F:nucleotide binding"/>
    <property type="evidence" value="ECO:0007669"/>
    <property type="project" value="InterPro"/>
</dbReference>
<name>A0A371NZU3_9BACL</name>
<dbReference type="AlphaFoldDB" id="A0A371NZU3"/>
<dbReference type="InterPro" id="IPR036291">
    <property type="entry name" value="NAD(P)-bd_dom_sf"/>
</dbReference>
<organism evidence="3 4">
    <name type="scientific">Paenibacillus paeoniae</name>
    <dbReference type="NCBI Taxonomy" id="2292705"/>
    <lineage>
        <taxon>Bacteria</taxon>
        <taxon>Bacillati</taxon>
        <taxon>Bacillota</taxon>
        <taxon>Bacilli</taxon>
        <taxon>Bacillales</taxon>
        <taxon>Paenibacillaceae</taxon>
        <taxon>Paenibacillus</taxon>
    </lineage>
</organism>
<dbReference type="Gene3D" id="3.30.360.10">
    <property type="entry name" value="Dihydrodipicolinate Reductase, domain 2"/>
    <property type="match status" value="1"/>
</dbReference>
<dbReference type="SUPFAM" id="SSF55347">
    <property type="entry name" value="Glyceraldehyde-3-phosphate dehydrogenase-like, C-terminal domain"/>
    <property type="match status" value="1"/>
</dbReference>
<dbReference type="InterPro" id="IPR000683">
    <property type="entry name" value="Gfo/Idh/MocA-like_OxRdtase_N"/>
</dbReference>
<dbReference type="PANTHER" id="PTHR43377">
    <property type="entry name" value="BILIVERDIN REDUCTASE A"/>
    <property type="match status" value="1"/>
</dbReference>
<dbReference type="Proteomes" id="UP000261905">
    <property type="component" value="Unassembled WGS sequence"/>
</dbReference>
<feature type="domain" description="Gfo/Idh/MocA-like oxidoreductase N-terminal" evidence="1">
    <location>
        <begin position="4"/>
        <end position="124"/>
    </location>
</feature>
<keyword evidence="4" id="KW-1185">Reference proteome</keyword>
<dbReference type="OrthoDB" id="9815825at2"/>
<protein>
    <submittedName>
        <fullName evidence="3">Gfo/Idh/MocA family oxidoreductase</fullName>
    </submittedName>
</protein>
<proteinExistence type="predicted"/>
<gene>
    <name evidence="3" type="ORF">DX130_26020</name>
</gene>
<evidence type="ECO:0000313" key="3">
    <source>
        <dbReference type="EMBL" id="REK69189.1"/>
    </source>
</evidence>
<sequence>MEKLRIGLIGAGRFGRLHVRVLRQLAHVEVVAIADIYQPVLEATAAEFGIKSEDCYQDALELIRRDDLDAVDIVSDERSHGPLVIAALKYGKHVIVEKPLSVTSEEAQAIQYLQAETNRQVMVGNISRFSQPYYAIKRSIDSGVLGNVATIRSKRNFSRSWFHSFGNRVHPVYESGVHELDLIVWYAGCRCVRVSAFERNMSGYVHPDLFSAVLVFENGLVASLDSSWMVPSGGPQNLVETLELDGTIDAEIEVIGDKGTAKFNLAHPGFTIWTDSGLQHPETTLWPTGPEGIGGAILSELTHFVNQIRKNQPSSIMPLSDSVHVMEIAEAIVDAARMGETVQLAGNGIRKYHPGSPN</sequence>
<evidence type="ECO:0000259" key="2">
    <source>
        <dbReference type="Pfam" id="PF22725"/>
    </source>
</evidence>
<dbReference type="PANTHER" id="PTHR43377:SF1">
    <property type="entry name" value="BILIVERDIN REDUCTASE A"/>
    <property type="match status" value="1"/>
</dbReference>
<comment type="caution">
    <text evidence="3">The sequence shown here is derived from an EMBL/GenBank/DDBJ whole genome shotgun (WGS) entry which is preliminary data.</text>
</comment>
<dbReference type="InterPro" id="IPR051450">
    <property type="entry name" value="Gfo/Idh/MocA_Oxidoreductases"/>
</dbReference>
<reference evidence="3 4" key="1">
    <citation type="submission" date="2018-08" db="EMBL/GenBank/DDBJ databases">
        <title>Paenibacillus sp. M4BSY-1, whole genome shotgun sequence.</title>
        <authorList>
            <person name="Tuo L."/>
        </authorList>
    </citation>
    <scope>NUCLEOTIDE SEQUENCE [LARGE SCALE GENOMIC DNA]</scope>
    <source>
        <strain evidence="3 4">M4BSY-1</strain>
    </source>
</reference>
<dbReference type="Gene3D" id="3.40.50.720">
    <property type="entry name" value="NAD(P)-binding Rossmann-like Domain"/>
    <property type="match status" value="1"/>
</dbReference>
<dbReference type="Pfam" id="PF22725">
    <property type="entry name" value="GFO_IDH_MocA_C3"/>
    <property type="match status" value="1"/>
</dbReference>
<feature type="domain" description="GFO/IDH/MocA-like oxidoreductase" evidence="2">
    <location>
        <begin position="135"/>
        <end position="261"/>
    </location>
</feature>
<accession>A0A371NZU3</accession>
<evidence type="ECO:0000313" key="4">
    <source>
        <dbReference type="Proteomes" id="UP000261905"/>
    </source>
</evidence>
<dbReference type="EMBL" id="QUBQ01000010">
    <property type="protein sequence ID" value="REK69189.1"/>
    <property type="molecule type" value="Genomic_DNA"/>
</dbReference>
<dbReference type="InterPro" id="IPR055170">
    <property type="entry name" value="GFO_IDH_MocA-like_dom"/>
</dbReference>
<dbReference type="SUPFAM" id="SSF51735">
    <property type="entry name" value="NAD(P)-binding Rossmann-fold domains"/>
    <property type="match status" value="1"/>
</dbReference>